<evidence type="ECO:0000256" key="2">
    <source>
        <dbReference type="ARBA" id="ARBA00022840"/>
    </source>
</evidence>
<protein>
    <submittedName>
        <fullName evidence="3">ABC transporter ATP-binding protein</fullName>
        <ecNumber evidence="3">3.6.3.17</ecNumber>
    </submittedName>
</protein>
<dbReference type="GO" id="GO:0016787">
    <property type="term" value="F:hydrolase activity"/>
    <property type="evidence" value="ECO:0007669"/>
    <property type="project" value="UniProtKB-KW"/>
</dbReference>
<dbReference type="GO" id="GO:0005524">
    <property type="term" value="F:ATP binding"/>
    <property type="evidence" value="ECO:0007669"/>
    <property type="project" value="UniProtKB-KW"/>
</dbReference>
<dbReference type="InterPro" id="IPR027417">
    <property type="entry name" value="P-loop_NTPase"/>
</dbReference>
<dbReference type="PANTHER" id="PTHR43790:SF4">
    <property type="entry name" value="GUANOSINE IMPORT ATP-BINDING PROTEIN NUPO"/>
    <property type="match status" value="1"/>
</dbReference>
<dbReference type="Proteomes" id="UP000260136">
    <property type="component" value="Chromosome"/>
</dbReference>
<dbReference type="EMBL" id="LS991952">
    <property type="protein sequence ID" value="SYV95201.1"/>
    <property type="molecule type" value="Genomic_DNA"/>
</dbReference>
<dbReference type="Gene3D" id="3.40.50.300">
    <property type="entry name" value="P-loop containing nucleotide triphosphate hydrolases"/>
    <property type="match status" value="1"/>
</dbReference>
<dbReference type="InterPro" id="IPR050107">
    <property type="entry name" value="ABC_carbohydrate_import_ATPase"/>
</dbReference>
<organism evidence="3 4">
    <name type="scientific">Mycoplasmoides gallisepticum</name>
    <name type="common">Mycoplasma gallisepticum</name>
    <dbReference type="NCBI Taxonomy" id="2096"/>
    <lineage>
        <taxon>Bacteria</taxon>
        <taxon>Bacillati</taxon>
        <taxon>Mycoplasmatota</taxon>
        <taxon>Mycoplasmoidales</taxon>
        <taxon>Mycoplasmoidaceae</taxon>
        <taxon>Mycoplasmoides</taxon>
    </lineage>
</organism>
<gene>
    <name evidence="3" type="primary">mglA_1</name>
    <name evidence="3" type="ORF">NCTC10115_01293</name>
</gene>
<dbReference type="EC" id="3.6.3.17" evidence="3"/>
<reference evidence="4" key="1">
    <citation type="submission" date="2018-06" db="EMBL/GenBank/DDBJ databases">
        <authorList>
            <consortium name="Pathogen Informatics"/>
        </authorList>
    </citation>
    <scope>NUCLEOTIDE SEQUENCE [LARGE SCALE GENOMIC DNA]</scope>
    <source>
        <strain evidence="4">NCTC10115</strain>
    </source>
</reference>
<proteinExistence type="predicted"/>
<dbReference type="PANTHER" id="PTHR43790">
    <property type="entry name" value="CARBOHYDRATE TRANSPORT ATP-BINDING PROTEIN MG119-RELATED"/>
    <property type="match status" value="1"/>
</dbReference>
<dbReference type="SUPFAM" id="SSF52540">
    <property type="entry name" value="P-loop containing nucleoside triphosphate hydrolases"/>
    <property type="match status" value="1"/>
</dbReference>
<evidence type="ECO:0000256" key="1">
    <source>
        <dbReference type="ARBA" id="ARBA00022741"/>
    </source>
</evidence>
<accession>A0A3B0Q205</accession>
<keyword evidence="3" id="KW-0378">Hydrolase</keyword>
<sequence length="160" mass="17560">MDENVRLNSVNNLIDKKPFSDKGFIVPFEIAKYAQDIIDKFDVRGTANGTALSRSLSGGNQQKLIIGREMSKKHELLILAQPTRGLDVGAIEYIHGQIIEAKKQGKAVLLVSYELDEIMALADTIAVISRNNFIGIGSKEEMTRSKIGQLLAGEAMNESI</sequence>
<name>A0A3B0Q205_MYCGL</name>
<dbReference type="AlphaFoldDB" id="A0A3B0Q205"/>
<evidence type="ECO:0000313" key="4">
    <source>
        <dbReference type="Proteomes" id="UP000260136"/>
    </source>
</evidence>
<evidence type="ECO:0000313" key="3">
    <source>
        <dbReference type="EMBL" id="SYV95201.1"/>
    </source>
</evidence>
<keyword evidence="1" id="KW-0547">Nucleotide-binding</keyword>
<keyword evidence="2 3" id="KW-0067">ATP-binding</keyword>